<comment type="similarity">
    <text evidence="1">Belongs to the peptidase S54 family.</text>
</comment>
<proteinExistence type="inferred from homology"/>
<dbReference type="WBParaSite" id="HPBE_0001565501-mRNA-1">
    <property type="protein sequence ID" value="HPBE_0001565501-mRNA-1"/>
    <property type="gene ID" value="HPBE_0001565501"/>
</dbReference>
<dbReference type="GO" id="GO:0005509">
    <property type="term" value="F:calcium ion binding"/>
    <property type="evidence" value="ECO:0007669"/>
    <property type="project" value="InterPro"/>
</dbReference>
<gene>
    <name evidence="4" type="ORF">HPBE_LOCUS15654</name>
</gene>
<dbReference type="OrthoDB" id="418595at2759"/>
<evidence type="ECO:0000256" key="2">
    <source>
        <dbReference type="ARBA" id="ARBA00022837"/>
    </source>
</evidence>
<dbReference type="PANTHER" id="PTHR45840:SF9">
    <property type="entry name" value="INACTIVE RHOMBOID-RELATED PROTEIN 2"/>
    <property type="match status" value="1"/>
</dbReference>
<keyword evidence="5" id="KW-1185">Reference proteome</keyword>
<dbReference type="SUPFAM" id="SSF47473">
    <property type="entry name" value="EF-hand"/>
    <property type="match status" value="1"/>
</dbReference>
<dbReference type="CDD" id="cd00051">
    <property type="entry name" value="EFh"/>
    <property type="match status" value="1"/>
</dbReference>
<feature type="domain" description="EF-hand" evidence="3">
    <location>
        <begin position="35"/>
        <end position="70"/>
    </location>
</feature>
<evidence type="ECO:0000313" key="5">
    <source>
        <dbReference type="Proteomes" id="UP000050761"/>
    </source>
</evidence>
<dbReference type="InterPro" id="IPR018247">
    <property type="entry name" value="EF_Hand_1_Ca_BS"/>
</dbReference>
<dbReference type="AlphaFoldDB" id="A0A183G2T9"/>
<dbReference type="Gene3D" id="1.10.238.10">
    <property type="entry name" value="EF-hand"/>
    <property type="match status" value="1"/>
</dbReference>
<dbReference type="GO" id="GO:0004252">
    <property type="term" value="F:serine-type endopeptidase activity"/>
    <property type="evidence" value="ECO:0007669"/>
    <property type="project" value="TreeGrafter"/>
</dbReference>
<keyword evidence="2" id="KW-0106">Calcium</keyword>
<evidence type="ECO:0000313" key="6">
    <source>
        <dbReference type="WBParaSite" id="HPBE_0001565501-mRNA-1"/>
    </source>
</evidence>
<dbReference type="SMART" id="SM00054">
    <property type="entry name" value="EFh"/>
    <property type="match status" value="2"/>
</dbReference>
<dbReference type="PANTHER" id="PTHR45840">
    <property type="entry name" value="RHOMBOID-RELATED PROTEIN"/>
    <property type="match status" value="1"/>
</dbReference>
<dbReference type="Proteomes" id="UP000050761">
    <property type="component" value="Unassembled WGS sequence"/>
</dbReference>
<dbReference type="InterPro" id="IPR002048">
    <property type="entry name" value="EF_hand_dom"/>
</dbReference>
<name>A0A183G2T9_HELPZ</name>
<dbReference type="PROSITE" id="PS50222">
    <property type="entry name" value="EF_HAND_2"/>
    <property type="match status" value="1"/>
</dbReference>
<protein>
    <submittedName>
        <fullName evidence="6">EF-hand domain-containing protein</fullName>
    </submittedName>
</protein>
<accession>A0A183G2T9</accession>
<evidence type="ECO:0000256" key="1">
    <source>
        <dbReference type="ARBA" id="ARBA00009045"/>
    </source>
</evidence>
<reference evidence="6" key="2">
    <citation type="submission" date="2019-09" db="UniProtKB">
        <authorList>
            <consortium name="WormBaseParasite"/>
        </authorList>
    </citation>
    <scope>IDENTIFICATION</scope>
</reference>
<dbReference type="InterPro" id="IPR011992">
    <property type="entry name" value="EF-hand-dom_pair"/>
</dbReference>
<dbReference type="EMBL" id="UZAH01028969">
    <property type="protein sequence ID" value="VDP03467.1"/>
    <property type="molecule type" value="Genomic_DNA"/>
</dbReference>
<accession>A0A3P7ZNX6</accession>
<reference evidence="4 5" key="1">
    <citation type="submission" date="2018-11" db="EMBL/GenBank/DDBJ databases">
        <authorList>
            <consortium name="Pathogen Informatics"/>
        </authorList>
    </citation>
    <scope>NUCLEOTIDE SEQUENCE [LARGE SCALE GENOMIC DNA]</scope>
</reference>
<sequence>MCVECVAEFDLDHDGYIPTTHLKRNIRESAYSFGLNPDEVEAMIADIDRNGDKLIDFQEFCTLMSRVKRQRLLHLMFRAAQLVVPRSKRTEPFEYLQK</sequence>
<evidence type="ECO:0000259" key="3">
    <source>
        <dbReference type="PROSITE" id="PS50222"/>
    </source>
</evidence>
<organism evidence="5 6">
    <name type="scientific">Heligmosomoides polygyrus</name>
    <name type="common">Parasitic roundworm</name>
    <dbReference type="NCBI Taxonomy" id="6339"/>
    <lineage>
        <taxon>Eukaryota</taxon>
        <taxon>Metazoa</taxon>
        <taxon>Ecdysozoa</taxon>
        <taxon>Nematoda</taxon>
        <taxon>Chromadorea</taxon>
        <taxon>Rhabditida</taxon>
        <taxon>Rhabditina</taxon>
        <taxon>Rhabditomorpha</taxon>
        <taxon>Strongyloidea</taxon>
        <taxon>Heligmosomidae</taxon>
        <taxon>Heligmosomoides</taxon>
    </lineage>
</organism>
<dbReference type="InterPro" id="IPR051739">
    <property type="entry name" value="Rhomboid_IM_Serine_Proteases"/>
</dbReference>
<dbReference type="PROSITE" id="PS00018">
    <property type="entry name" value="EF_HAND_1"/>
    <property type="match status" value="1"/>
</dbReference>
<dbReference type="Pfam" id="PF13499">
    <property type="entry name" value="EF-hand_7"/>
    <property type="match status" value="1"/>
</dbReference>
<evidence type="ECO:0000313" key="4">
    <source>
        <dbReference type="EMBL" id="VDP03467.1"/>
    </source>
</evidence>